<dbReference type="InterPro" id="IPR006600">
    <property type="entry name" value="HTH_CenpB_DNA-bd_dom"/>
</dbReference>
<dbReference type="RefSeq" id="XP_022512573.1">
    <property type="nucleotide sequence ID" value="XM_022655088.1"/>
</dbReference>
<dbReference type="AlphaFoldDB" id="A0A177FA92"/>
<evidence type="ECO:0000259" key="2">
    <source>
        <dbReference type="PROSITE" id="PS51253"/>
    </source>
</evidence>
<keyword evidence="1" id="KW-0238">DNA-binding</keyword>
<evidence type="ECO:0000256" key="1">
    <source>
        <dbReference type="ARBA" id="ARBA00023125"/>
    </source>
</evidence>
<dbReference type="Pfam" id="PF03221">
    <property type="entry name" value="HTH_Tnp_Tc5"/>
    <property type="match status" value="1"/>
</dbReference>
<dbReference type="GO" id="GO:0003677">
    <property type="term" value="F:DNA binding"/>
    <property type="evidence" value="ECO:0007669"/>
    <property type="project" value="UniProtKB-KW"/>
</dbReference>
<protein>
    <recommendedName>
        <fullName evidence="2">HTH CENPB-type domain-containing protein</fullName>
    </recommendedName>
</protein>
<reference evidence="3 4" key="1">
    <citation type="submission" date="2016-03" db="EMBL/GenBank/DDBJ databases">
        <title>Draft genome sequence of the Fonsecaea monophora CBS 269.37.</title>
        <authorList>
            <person name="Bombassaro A."/>
            <person name="Vinicius W.A."/>
            <person name="De Hoog S."/>
            <person name="Sun J."/>
            <person name="Souza E.M."/>
            <person name="Raittz R.T."/>
            <person name="Costa F."/>
            <person name="Leao A.C."/>
            <person name="Tadra-Sfeir M.Z."/>
            <person name="Baura V."/>
            <person name="Balsanelli E."/>
            <person name="Pedrosa F.O."/>
            <person name="Moreno L.F."/>
            <person name="Steffens M.B."/>
            <person name="Xi L."/>
            <person name="Bocca A.L."/>
            <person name="Felipe M.S."/>
            <person name="Teixeira M."/>
            <person name="Telles Filho F.Q."/>
            <person name="Azevedo C.M."/>
            <person name="Gomes R."/>
            <person name="Vicente V.A."/>
        </authorList>
    </citation>
    <scope>NUCLEOTIDE SEQUENCE [LARGE SCALE GENOMIC DNA]</scope>
    <source>
        <strain evidence="3 4">CBS 269.37</strain>
    </source>
</reference>
<gene>
    <name evidence="3" type="ORF">AYO21_05117</name>
</gene>
<dbReference type="PROSITE" id="PS51253">
    <property type="entry name" value="HTH_CENPB"/>
    <property type="match status" value="1"/>
</dbReference>
<dbReference type="Proteomes" id="UP000077002">
    <property type="component" value="Unassembled WGS sequence"/>
</dbReference>
<name>A0A177FA92_9EURO</name>
<dbReference type="OrthoDB" id="4149069at2759"/>
<comment type="caution">
    <text evidence="3">The sequence shown here is derived from an EMBL/GenBank/DDBJ whole genome shotgun (WGS) entry which is preliminary data.</text>
</comment>
<sequence length="131" mass="14532">MSPTREIRIQQAITDYQTRKYPSIRACATANEVNYATLSRRLKGSTRSATLSHEPQQLLSNAQEVTLKGWISDLEAQSGKTVSFDSVNKLVGILSTTTGGSGLVGHNWLPRFIQRHPDIRSKVGPRKTPKQ</sequence>
<evidence type="ECO:0000313" key="4">
    <source>
        <dbReference type="Proteomes" id="UP000077002"/>
    </source>
</evidence>
<evidence type="ECO:0000313" key="3">
    <source>
        <dbReference type="EMBL" id="OAG40621.1"/>
    </source>
</evidence>
<dbReference type="GeneID" id="34600285"/>
<keyword evidence="4" id="KW-1185">Reference proteome</keyword>
<feature type="domain" description="HTH CENPB-type" evidence="2">
    <location>
        <begin position="51"/>
        <end position="122"/>
    </location>
</feature>
<organism evidence="3 4">
    <name type="scientific">Fonsecaea monophora</name>
    <dbReference type="NCBI Taxonomy" id="254056"/>
    <lineage>
        <taxon>Eukaryota</taxon>
        <taxon>Fungi</taxon>
        <taxon>Dikarya</taxon>
        <taxon>Ascomycota</taxon>
        <taxon>Pezizomycotina</taxon>
        <taxon>Eurotiomycetes</taxon>
        <taxon>Chaetothyriomycetidae</taxon>
        <taxon>Chaetothyriales</taxon>
        <taxon>Herpotrichiellaceae</taxon>
        <taxon>Fonsecaea</taxon>
    </lineage>
</organism>
<accession>A0A177FA92</accession>
<dbReference type="EMBL" id="LVKK01000031">
    <property type="protein sequence ID" value="OAG40621.1"/>
    <property type="molecule type" value="Genomic_DNA"/>
</dbReference>
<proteinExistence type="predicted"/>